<proteinExistence type="predicted"/>
<comment type="caution">
    <text evidence="1">The sequence shown here is derived from an EMBL/GenBank/DDBJ whole genome shotgun (WGS) entry which is preliminary data.</text>
</comment>
<name>A0A7W6D4R6_9HYPH</name>
<accession>A0A7W6D4R6</accession>
<organism evidence="1 2">
    <name type="scientific">Mycoplana azooxidifex</name>
    <dbReference type="NCBI Taxonomy" id="1636188"/>
    <lineage>
        <taxon>Bacteria</taxon>
        <taxon>Pseudomonadati</taxon>
        <taxon>Pseudomonadota</taxon>
        <taxon>Alphaproteobacteria</taxon>
        <taxon>Hyphomicrobiales</taxon>
        <taxon>Rhizobiaceae</taxon>
        <taxon>Mycoplana</taxon>
    </lineage>
</organism>
<dbReference type="AlphaFoldDB" id="A0A7W6D4R6"/>
<protein>
    <submittedName>
        <fullName evidence="1">Uncharacterized protein</fullName>
    </submittedName>
</protein>
<reference evidence="1 2" key="1">
    <citation type="submission" date="2020-08" db="EMBL/GenBank/DDBJ databases">
        <title>Genomic Encyclopedia of Type Strains, Phase IV (KMG-IV): sequencing the most valuable type-strain genomes for metagenomic binning, comparative biology and taxonomic classification.</title>
        <authorList>
            <person name="Goeker M."/>
        </authorList>
    </citation>
    <scope>NUCLEOTIDE SEQUENCE [LARGE SCALE GENOMIC DNA]</scope>
    <source>
        <strain evidence="1 2">DSM 100211</strain>
    </source>
</reference>
<evidence type="ECO:0000313" key="2">
    <source>
        <dbReference type="Proteomes" id="UP000574761"/>
    </source>
</evidence>
<evidence type="ECO:0000313" key="1">
    <source>
        <dbReference type="EMBL" id="MBB3976731.1"/>
    </source>
</evidence>
<gene>
    <name evidence="1" type="ORF">GGQ64_001931</name>
</gene>
<dbReference type="EMBL" id="JACIEE010000004">
    <property type="protein sequence ID" value="MBB3976731.1"/>
    <property type="molecule type" value="Genomic_DNA"/>
</dbReference>
<keyword evidence="2" id="KW-1185">Reference proteome</keyword>
<sequence length="243" mass="25956">MDEGDLASGEFGAGEAGRGLAVDMDLAVRGVGDGEAHAGGVVVGVGEVEVGGGDPVAAAFLHRRRQVARERRRDGDARHDDIVDDEGDIGRAVRLDDAKRVDRLPEFALQRYRRVDEVRDREVLVANLHPVGITDHADGVGEDIVLGFSHAVVVDLEALEPELLAIGRGKLRCSDRPQGAEHTQAVVARIHEDGFFRVADDVEKLGVGRADIAVLVQQSDRPVSDRPLAAAQARGIVAIIVAR</sequence>
<dbReference type="Proteomes" id="UP000574761">
    <property type="component" value="Unassembled WGS sequence"/>
</dbReference>